<evidence type="ECO:0000259" key="6">
    <source>
        <dbReference type="Pfam" id="PF01120"/>
    </source>
</evidence>
<dbReference type="OrthoDB" id="107551at2"/>
<dbReference type="Gene3D" id="3.20.20.80">
    <property type="entry name" value="Glycosidases"/>
    <property type="match status" value="1"/>
</dbReference>
<sequence>MKAGKFFVVLLSSILPVATFSQQKELSWEELRNQYQFPKWYTEARFGIWVHWGAQTQPDSGGGWYARHMYMQDVGSQAWGKNAYPYHLRHYGHPSEIGYKDVIHAWKAEKLDTDSLLRYFKSIGAKYFMALANHHDHFDNFNSTYHAWNSVNVGPKKDIIGLFKQSAVKYGMPFGVSSHDDRFLGWWLSAFGADSSGPKKGIPYDGNMTKEDGKGKWWEGLDPADLYGLPPAKRTPEWIAGVKKNYVQRQIELVTKYDVDMLWFDGYGFPYGDYGKQVCTAYFNDNLRKHGKITAIIAGKFDKEPSIAKDIERGSATEILPYPWQGIITFTDWFLKYDNPPIHNARTIIEALADMNSKNGNLVLNVELQPDGRIPGWQKMILDTIGRWINRNAAAIYASKPWKTFGDNIGGRQQEKIISNADLAAVKKQKSNDFNERTVASKPYPQDEVRFTTDKGNLYIFVMNPGKGGAVTIPSLGYQSPYNSKKISSVRLLGSRQKISFKQSAQELRLNIPETPGDTYTKVFEVKGVL</sequence>
<dbReference type="PANTHER" id="PTHR10030:SF37">
    <property type="entry name" value="ALPHA-L-FUCOSIDASE-RELATED"/>
    <property type="match status" value="1"/>
</dbReference>
<dbReference type="RefSeq" id="WP_081147581.1">
    <property type="nucleotide sequence ID" value="NZ_LVYD01000044.1"/>
</dbReference>
<reference evidence="7 8" key="1">
    <citation type="submission" date="2016-03" db="EMBL/GenBank/DDBJ databases">
        <title>Niastella vici sp. nov., isolated from farmland soil.</title>
        <authorList>
            <person name="Chen L."/>
            <person name="Wang D."/>
            <person name="Yang S."/>
            <person name="Wang G."/>
        </authorList>
    </citation>
    <scope>NUCLEOTIDE SEQUENCE [LARGE SCALE GENOMIC DNA]</scope>
    <source>
        <strain evidence="7 8">DJ57</strain>
    </source>
</reference>
<dbReference type="EC" id="3.2.1.51" evidence="2"/>
<feature type="domain" description="Glycoside hydrolase family 29 N-terminal" evidence="6">
    <location>
        <begin position="21"/>
        <end position="393"/>
    </location>
</feature>
<dbReference type="AlphaFoldDB" id="A0A1V9FZW8"/>
<accession>A0A1V9FZW8</accession>
<gene>
    <name evidence="7" type="ORF">A3860_23585</name>
</gene>
<evidence type="ECO:0000313" key="8">
    <source>
        <dbReference type="Proteomes" id="UP000192796"/>
    </source>
</evidence>
<dbReference type="GO" id="GO:0016139">
    <property type="term" value="P:glycoside catabolic process"/>
    <property type="evidence" value="ECO:0007669"/>
    <property type="project" value="TreeGrafter"/>
</dbReference>
<dbReference type="InterPro" id="IPR013780">
    <property type="entry name" value="Glyco_hydro_b"/>
</dbReference>
<dbReference type="InterPro" id="IPR017853">
    <property type="entry name" value="GH"/>
</dbReference>
<evidence type="ECO:0000256" key="2">
    <source>
        <dbReference type="ARBA" id="ARBA00012662"/>
    </source>
</evidence>
<protein>
    <recommendedName>
        <fullName evidence="2">alpha-L-fucosidase</fullName>
        <ecNumber evidence="2">3.2.1.51</ecNumber>
    </recommendedName>
</protein>
<dbReference type="Gene3D" id="2.60.40.1180">
    <property type="entry name" value="Golgi alpha-mannosidase II"/>
    <property type="match status" value="1"/>
</dbReference>
<dbReference type="GO" id="GO:0005764">
    <property type="term" value="C:lysosome"/>
    <property type="evidence" value="ECO:0007669"/>
    <property type="project" value="TreeGrafter"/>
</dbReference>
<name>A0A1V9FZW8_9BACT</name>
<comment type="similarity">
    <text evidence="1">Belongs to the glycosyl hydrolase 29 family.</text>
</comment>
<keyword evidence="8" id="KW-1185">Reference proteome</keyword>
<comment type="caution">
    <text evidence="7">The sequence shown here is derived from an EMBL/GenBank/DDBJ whole genome shotgun (WGS) entry which is preliminary data.</text>
</comment>
<evidence type="ECO:0000256" key="1">
    <source>
        <dbReference type="ARBA" id="ARBA00007951"/>
    </source>
</evidence>
<dbReference type="InterPro" id="IPR057739">
    <property type="entry name" value="Glyco_hydro_29_N"/>
</dbReference>
<evidence type="ECO:0000256" key="3">
    <source>
        <dbReference type="ARBA" id="ARBA00022729"/>
    </source>
</evidence>
<proteinExistence type="inferred from homology"/>
<dbReference type="Proteomes" id="UP000192796">
    <property type="component" value="Unassembled WGS sequence"/>
</dbReference>
<keyword evidence="4" id="KW-0378">Hydrolase</keyword>
<dbReference type="SUPFAM" id="SSF51445">
    <property type="entry name" value="(Trans)glycosidases"/>
    <property type="match status" value="1"/>
</dbReference>
<dbReference type="PANTHER" id="PTHR10030">
    <property type="entry name" value="ALPHA-L-FUCOSIDASE"/>
    <property type="match status" value="1"/>
</dbReference>
<dbReference type="GO" id="GO:0006004">
    <property type="term" value="P:fucose metabolic process"/>
    <property type="evidence" value="ECO:0007669"/>
    <property type="project" value="TreeGrafter"/>
</dbReference>
<dbReference type="EMBL" id="LVYD01000044">
    <property type="protein sequence ID" value="OQP63915.1"/>
    <property type="molecule type" value="Genomic_DNA"/>
</dbReference>
<evidence type="ECO:0000256" key="5">
    <source>
        <dbReference type="ARBA" id="ARBA00023295"/>
    </source>
</evidence>
<keyword evidence="5" id="KW-0326">Glycosidase</keyword>
<dbReference type="SMART" id="SM00812">
    <property type="entry name" value="Alpha_L_fucos"/>
    <property type="match status" value="1"/>
</dbReference>
<evidence type="ECO:0000313" key="7">
    <source>
        <dbReference type="EMBL" id="OQP63915.1"/>
    </source>
</evidence>
<dbReference type="STRING" id="1703345.A3860_23585"/>
<keyword evidence="3" id="KW-0732">Signal</keyword>
<evidence type="ECO:0000256" key="4">
    <source>
        <dbReference type="ARBA" id="ARBA00022801"/>
    </source>
</evidence>
<dbReference type="GO" id="GO:0004560">
    <property type="term" value="F:alpha-L-fucosidase activity"/>
    <property type="evidence" value="ECO:0007669"/>
    <property type="project" value="InterPro"/>
</dbReference>
<dbReference type="Pfam" id="PF01120">
    <property type="entry name" value="Alpha_L_fucos"/>
    <property type="match status" value="1"/>
</dbReference>
<dbReference type="InterPro" id="IPR000933">
    <property type="entry name" value="Glyco_hydro_29"/>
</dbReference>
<organism evidence="7 8">
    <name type="scientific">Niastella vici</name>
    <dbReference type="NCBI Taxonomy" id="1703345"/>
    <lineage>
        <taxon>Bacteria</taxon>
        <taxon>Pseudomonadati</taxon>
        <taxon>Bacteroidota</taxon>
        <taxon>Chitinophagia</taxon>
        <taxon>Chitinophagales</taxon>
        <taxon>Chitinophagaceae</taxon>
        <taxon>Niastella</taxon>
    </lineage>
</organism>